<evidence type="ECO:0000313" key="5">
    <source>
        <dbReference type="Proteomes" id="UP001431783"/>
    </source>
</evidence>
<dbReference type="GO" id="GO:0005737">
    <property type="term" value="C:cytoplasm"/>
    <property type="evidence" value="ECO:0007669"/>
    <property type="project" value="TreeGrafter"/>
</dbReference>
<evidence type="ECO:0000259" key="3">
    <source>
        <dbReference type="PROSITE" id="PS50011"/>
    </source>
</evidence>
<dbReference type="PROSITE" id="PS50011">
    <property type="entry name" value="PROTEIN_KINASE_DOM"/>
    <property type="match status" value="1"/>
</dbReference>
<dbReference type="PANTHER" id="PTHR24346:SF30">
    <property type="entry name" value="MATERNAL EMBRYONIC LEUCINE ZIPPER KINASE"/>
    <property type="match status" value="1"/>
</dbReference>
<keyword evidence="1" id="KW-0547">Nucleotide-binding</keyword>
<dbReference type="AlphaFoldDB" id="A0AAW1TSJ4"/>
<feature type="domain" description="Protein kinase" evidence="3">
    <location>
        <begin position="69"/>
        <end position="199"/>
    </location>
</feature>
<sequence length="199" mass="22326">MGAEEGFGTYILKTLNPTTINFVIDNLPCGKADRNLAGAAREALAARKRRIDLIKADTARMRRCICDEYMRGNILGKRNFGEVREYTRKADGAVVAVKTVNSACGERSREHEILKVLSLECFETPGKHQFLEGDLERYLRENGPCQGNTLNTFLEGLSAAVKYCHASQIIHRDIKRENVLVKNGEVRLGDLGKNPMEWL</sequence>
<organism evidence="4 5">
    <name type="scientific">Henosepilachna vigintioctopunctata</name>
    <dbReference type="NCBI Taxonomy" id="420089"/>
    <lineage>
        <taxon>Eukaryota</taxon>
        <taxon>Metazoa</taxon>
        <taxon>Ecdysozoa</taxon>
        <taxon>Arthropoda</taxon>
        <taxon>Hexapoda</taxon>
        <taxon>Insecta</taxon>
        <taxon>Pterygota</taxon>
        <taxon>Neoptera</taxon>
        <taxon>Endopterygota</taxon>
        <taxon>Coleoptera</taxon>
        <taxon>Polyphaga</taxon>
        <taxon>Cucujiformia</taxon>
        <taxon>Coccinelloidea</taxon>
        <taxon>Coccinellidae</taxon>
        <taxon>Epilachninae</taxon>
        <taxon>Epilachnini</taxon>
        <taxon>Henosepilachna</taxon>
    </lineage>
</organism>
<dbReference type="InterPro" id="IPR011009">
    <property type="entry name" value="Kinase-like_dom_sf"/>
</dbReference>
<reference evidence="4 5" key="1">
    <citation type="submission" date="2023-03" db="EMBL/GenBank/DDBJ databases">
        <title>Genome insight into feeding habits of ladybird beetles.</title>
        <authorList>
            <person name="Li H.-S."/>
            <person name="Huang Y.-H."/>
            <person name="Pang H."/>
        </authorList>
    </citation>
    <scope>NUCLEOTIDE SEQUENCE [LARGE SCALE GENOMIC DNA]</scope>
    <source>
        <strain evidence="4">SYSU_2023b</strain>
        <tissue evidence="4">Whole body</tissue>
    </source>
</reference>
<dbReference type="InterPro" id="IPR000719">
    <property type="entry name" value="Prot_kinase_dom"/>
</dbReference>
<name>A0AAW1TSJ4_9CUCU</name>
<dbReference type="SUPFAM" id="SSF56112">
    <property type="entry name" value="Protein kinase-like (PK-like)"/>
    <property type="match status" value="1"/>
</dbReference>
<comment type="caution">
    <text evidence="4">The sequence shown here is derived from an EMBL/GenBank/DDBJ whole genome shotgun (WGS) entry which is preliminary data.</text>
</comment>
<evidence type="ECO:0000313" key="4">
    <source>
        <dbReference type="EMBL" id="KAK9871663.1"/>
    </source>
</evidence>
<keyword evidence="5" id="KW-1185">Reference proteome</keyword>
<dbReference type="PROSITE" id="PS00108">
    <property type="entry name" value="PROTEIN_KINASE_ST"/>
    <property type="match status" value="1"/>
</dbReference>
<dbReference type="EMBL" id="JARQZJ010000007">
    <property type="protein sequence ID" value="KAK9871663.1"/>
    <property type="molecule type" value="Genomic_DNA"/>
</dbReference>
<dbReference type="InterPro" id="IPR008271">
    <property type="entry name" value="Ser/Thr_kinase_AS"/>
</dbReference>
<proteinExistence type="predicted"/>
<accession>A0AAW1TSJ4</accession>
<dbReference type="PANTHER" id="PTHR24346">
    <property type="entry name" value="MAP/MICROTUBULE AFFINITY-REGULATING KINASE"/>
    <property type="match status" value="1"/>
</dbReference>
<dbReference type="SMART" id="SM00220">
    <property type="entry name" value="S_TKc"/>
    <property type="match status" value="1"/>
</dbReference>
<keyword evidence="2" id="KW-0067">ATP-binding</keyword>
<dbReference type="GO" id="GO:0035556">
    <property type="term" value="P:intracellular signal transduction"/>
    <property type="evidence" value="ECO:0007669"/>
    <property type="project" value="TreeGrafter"/>
</dbReference>
<gene>
    <name evidence="4" type="ORF">WA026_014111</name>
</gene>
<dbReference type="Proteomes" id="UP001431783">
    <property type="component" value="Unassembled WGS sequence"/>
</dbReference>
<dbReference type="Gene3D" id="1.10.510.10">
    <property type="entry name" value="Transferase(Phosphotransferase) domain 1"/>
    <property type="match status" value="1"/>
</dbReference>
<dbReference type="GO" id="GO:0004674">
    <property type="term" value="F:protein serine/threonine kinase activity"/>
    <property type="evidence" value="ECO:0007669"/>
    <property type="project" value="TreeGrafter"/>
</dbReference>
<evidence type="ECO:0000256" key="1">
    <source>
        <dbReference type="ARBA" id="ARBA00022741"/>
    </source>
</evidence>
<dbReference type="GO" id="GO:0005524">
    <property type="term" value="F:ATP binding"/>
    <property type="evidence" value="ECO:0007669"/>
    <property type="project" value="UniProtKB-KW"/>
</dbReference>
<dbReference type="Pfam" id="PF00069">
    <property type="entry name" value="Pkinase"/>
    <property type="match status" value="1"/>
</dbReference>
<protein>
    <recommendedName>
        <fullName evidence="3">Protein kinase domain-containing protein</fullName>
    </recommendedName>
</protein>
<dbReference type="Gene3D" id="3.30.200.20">
    <property type="entry name" value="Phosphorylase Kinase, domain 1"/>
    <property type="match status" value="1"/>
</dbReference>
<evidence type="ECO:0000256" key="2">
    <source>
        <dbReference type="ARBA" id="ARBA00022840"/>
    </source>
</evidence>